<name>A0A0R2L8V2_9LACO</name>
<protein>
    <recommendedName>
        <fullName evidence="5">Ribosome maturation factor RimM</fullName>
    </recommendedName>
</protein>
<comment type="subunit">
    <text evidence="5">Binds ribosomal protein uS19.</text>
</comment>
<comment type="domain">
    <text evidence="5">The PRC barrel domain binds ribosomal protein uS19.</text>
</comment>
<dbReference type="AlphaFoldDB" id="A0A0R2L8V2"/>
<evidence type="ECO:0000256" key="3">
    <source>
        <dbReference type="ARBA" id="ARBA00022552"/>
    </source>
</evidence>
<dbReference type="NCBIfam" id="TIGR02273">
    <property type="entry name" value="16S_RimM"/>
    <property type="match status" value="1"/>
</dbReference>
<dbReference type="InterPro" id="IPR011033">
    <property type="entry name" value="PRC_barrel-like_sf"/>
</dbReference>
<evidence type="ECO:0000259" key="7">
    <source>
        <dbReference type="Pfam" id="PF05239"/>
    </source>
</evidence>
<organism evidence="8 9">
    <name type="scientific">Levilactobacillus paucivorans</name>
    <dbReference type="NCBI Taxonomy" id="616990"/>
    <lineage>
        <taxon>Bacteria</taxon>
        <taxon>Bacillati</taxon>
        <taxon>Bacillota</taxon>
        <taxon>Bacilli</taxon>
        <taxon>Lactobacillales</taxon>
        <taxon>Lactobacillaceae</taxon>
        <taxon>Levilactobacillus</taxon>
    </lineage>
</organism>
<dbReference type="InterPro" id="IPR036976">
    <property type="entry name" value="RimM_N_sf"/>
</dbReference>
<dbReference type="GO" id="GO:0042274">
    <property type="term" value="P:ribosomal small subunit biogenesis"/>
    <property type="evidence" value="ECO:0007669"/>
    <property type="project" value="UniProtKB-UniRule"/>
</dbReference>
<keyword evidence="4 5" id="KW-0143">Chaperone</keyword>
<dbReference type="InterPro" id="IPR002676">
    <property type="entry name" value="RimM_N"/>
</dbReference>
<dbReference type="Gene3D" id="2.30.30.240">
    <property type="entry name" value="PRC-barrel domain"/>
    <property type="match status" value="1"/>
</dbReference>
<comment type="similarity">
    <text evidence="5">Belongs to the RimM family.</text>
</comment>
<dbReference type="SUPFAM" id="SSF50346">
    <property type="entry name" value="PRC-barrel domain"/>
    <property type="match status" value="1"/>
</dbReference>
<proteinExistence type="inferred from homology"/>
<comment type="caution">
    <text evidence="8">The sequence shown here is derived from an EMBL/GenBank/DDBJ whole genome shotgun (WGS) entry which is preliminary data.</text>
</comment>
<evidence type="ECO:0000256" key="1">
    <source>
        <dbReference type="ARBA" id="ARBA00022490"/>
    </source>
</evidence>
<keyword evidence="9" id="KW-1185">Reference proteome</keyword>
<evidence type="ECO:0000256" key="2">
    <source>
        <dbReference type="ARBA" id="ARBA00022517"/>
    </source>
</evidence>
<comment type="subcellular location">
    <subcellularLocation>
        <location evidence="5">Cytoplasm</location>
    </subcellularLocation>
</comment>
<evidence type="ECO:0000259" key="6">
    <source>
        <dbReference type="Pfam" id="PF01782"/>
    </source>
</evidence>
<evidence type="ECO:0000256" key="4">
    <source>
        <dbReference type="ARBA" id="ARBA00023186"/>
    </source>
</evidence>
<dbReference type="GO" id="GO:0005737">
    <property type="term" value="C:cytoplasm"/>
    <property type="evidence" value="ECO:0007669"/>
    <property type="project" value="UniProtKB-SubCell"/>
</dbReference>
<dbReference type="Proteomes" id="UP000051906">
    <property type="component" value="Unassembled WGS sequence"/>
</dbReference>
<dbReference type="PANTHER" id="PTHR33692:SF1">
    <property type="entry name" value="RIBOSOME MATURATION FACTOR RIMM"/>
    <property type="match status" value="1"/>
</dbReference>
<dbReference type="STRING" id="616990.IV54_GL000950"/>
<dbReference type="SUPFAM" id="SSF50447">
    <property type="entry name" value="Translation proteins"/>
    <property type="match status" value="1"/>
</dbReference>
<dbReference type="EMBL" id="JQCA01000157">
    <property type="protein sequence ID" value="KRN98219.1"/>
    <property type="molecule type" value="Genomic_DNA"/>
</dbReference>
<keyword evidence="1 5" id="KW-0963">Cytoplasm</keyword>
<feature type="domain" description="PRC-barrel" evidence="7">
    <location>
        <begin position="104"/>
        <end position="176"/>
    </location>
</feature>
<dbReference type="InterPro" id="IPR011961">
    <property type="entry name" value="RimM"/>
</dbReference>
<dbReference type="GO" id="GO:0006364">
    <property type="term" value="P:rRNA processing"/>
    <property type="evidence" value="ECO:0007669"/>
    <property type="project" value="UniProtKB-UniRule"/>
</dbReference>
<feature type="domain" description="RimM N-terminal" evidence="6">
    <location>
        <begin position="10"/>
        <end position="94"/>
    </location>
</feature>
<keyword evidence="2 5" id="KW-0690">Ribosome biogenesis</keyword>
<accession>A0A0R2L8V2</accession>
<dbReference type="Gene3D" id="2.40.30.60">
    <property type="entry name" value="RimM"/>
    <property type="match status" value="1"/>
</dbReference>
<sequence>MEAGQMTYYTIGTIVNTHGIKGEVRVIATTDFPEKRFVVGHKVYAFRKDQPTPEVFEIASVRQHKNFILLSFKGKPSINDVEYLKQSTLKIAADQLEDDDLKPGEYYYHQIIGLDAVTEDGEKLGTIKDIMQTGANDVWVVARPDKPDLLLPKIKQVIKGVDLDQHQVTVELMEGLE</sequence>
<dbReference type="PANTHER" id="PTHR33692">
    <property type="entry name" value="RIBOSOME MATURATION FACTOR RIMM"/>
    <property type="match status" value="1"/>
</dbReference>
<keyword evidence="3 5" id="KW-0698">rRNA processing</keyword>
<comment type="function">
    <text evidence="5">An accessory protein needed during the final step in the assembly of 30S ribosomal subunit, possibly for assembly of the head region. Essential for efficient processing of 16S rRNA. May be needed both before and after RbfA during the maturation of 16S rRNA. It has affinity for free ribosomal 30S subunits but not for 70S ribosomes.</text>
</comment>
<evidence type="ECO:0000313" key="9">
    <source>
        <dbReference type="Proteomes" id="UP000051906"/>
    </source>
</evidence>
<dbReference type="Pfam" id="PF01782">
    <property type="entry name" value="RimM"/>
    <property type="match status" value="1"/>
</dbReference>
<dbReference type="Pfam" id="PF05239">
    <property type="entry name" value="PRC"/>
    <property type="match status" value="1"/>
</dbReference>
<evidence type="ECO:0000313" key="8">
    <source>
        <dbReference type="EMBL" id="KRN98219.1"/>
    </source>
</evidence>
<gene>
    <name evidence="5" type="primary">rimM</name>
    <name evidence="8" type="ORF">IV54_GL000950</name>
</gene>
<dbReference type="InterPro" id="IPR009000">
    <property type="entry name" value="Transl_B-barrel_sf"/>
</dbReference>
<dbReference type="HAMAP" id="MF_00014">
    <property type="entry name" value="Ribosome_mat_RimM"/>
    <property type="match status" value="1"/>
</dbReference>
<dbReference type="GO" id="GO:0005840">
    <property type="term" value="C:ribosome"/>
    <property type="evidence" value="ECO:0007669"/>
    <property type="project" value="InterPro"/>
</dbReference>
<dbReference type="InterPro" id="IPR027275">
    <property type="entry name" value="PRC-brl_dom"/>
</dbReference>
<dbReference type="GO" id="GO:0043022">
    <property type="term" value="F:ribosome binding"/>
    <property type="evidence" value="ECO:0007669"/>
    <property type="project" value="InterPro"/>
</dbReference>
<reference evidence="8 9" key="1">
    <citation type="journal article" date="2015" name="Genome Announc.">
        <title>Expanding the biotechnology potential of lactobacilli through comparative genomics of 213 strains and associated genera.</title>
        <authorList>
            <person name="Sun Z."/>
            <person name="Harris H.M."/>
            <person name="McCann A."/>
            <person name="Guo C."/>
            <person name="Argimon S."/>
            <person name="Zhang W."/>
            <person name="Yang X."/>
            <person name="Jeffery I.B."/>
            <person name="Cooney J.C."/>
            <person name="Kagawa T.F."/>
            <person name="Liu W."/>
            <person name="Song Y."/>
            <person name="Salvetti E."/>
            <person name="Wrobel A."/>
            <person name="Rasinkangas P."/>
            <person name="Parkhill J."/>
            <person name="Rea M.C."/>
            <person name="O'Sullivan O."/>
            <person name="Ritari J."/>
            <person name="Douillard F.P."/>
            <person name="Paul Ross R."/>
            <person name="Yang R."/>
            <person name="Briner A.E."/>
            <person name="Felis G.E."/>
            <person name="de Vos W.M."/>
            <person name="Barrangou R."/>
            <person name="Klaenhammer T.R."/>
            <person name="Caufield P.W."/>
            <person name="Cui Y."/>
            <person name="Zhang H."/>
            <person name="O'Toole P.W."/>
        </authorList>
    </citation>
    <scope>NUCLEOTIDE SEQUENCE [LARGE SCALE GENOMIC DNA]</scope>
    <source>
        <strain evidence="8 9">DSM 22467</strain>
    </source>
</reference>
<evidence type="ECO:0000256" key="5">
    <source>
        <dbReference type="HAMAP-Rule" id="MF_00014"/>
    </source>
</evidence>
<dbReference type="PATRIC" id="fig|616990.3.peg.1023"/>